<dbReference type="PANTHER" id="PTHR42663:SF6">
    <property type="entry name" value="HYDROLASE C777.06C-RELATED"/>
    <property type="match status" value="1"/>
</dbReference>
<dbReference type="Proteomes" id="UP001352263">
    <property type="component" value="Unassembled WGS sequence"/>
</dbReference>
<gene>
    <name evidence="2" type="ORF">RY831_05485</name>
</gene>
<evidence type="ECO:0000259" key="1">
    <source>
        <dbReference type="SMART" id="SM00849"/>
    </source>
</evidence>
<evidence type="ECO:0000313" key="3">
    <source>
        <dbReference type="Proteomes" id="UP001352263"/>
    </source>
</evidence>
<keyword evidence="3" id="KW-1185">Reference proteome</keyword>
<dbReference type="Gene3D" id="3.60.15.10">
    <property type="entry name" value="Ribonuclease Z/Hydroxyacylglutathione hydrolase-like"/>
    <property type="match status" value="1"/>
</dbReference>
<dbReference type="SUPFAM" id="SSF56281">
    <property type="entry name" value="Metallo-hydrolase/oxidoreductase"/>
    <property type="match status" value="1"/>
</dbReference>
<dbReference type="Pfam" id="PF12706">
    <property type="entry name" value="Lactamase_B_2"/>
    <property type="match status" value="1"/>
</dbReference>
<reference evidence="2 3" key="1">
    <citation type="submission" date="2023-10" db="EMBL/GenBank/DDBJ databases">
        <title>Noviherbaspirillum sp. CPCC 100848 genome assembly.</title>
        <authorList>
            <person name="Li X.Y."/>
            <person name="Fang X.M."/>
        </authorList>
    </citation>
    <scope>NUCLEOTIDE SEQUENCE [LARGE SCALE GENOMIC DNA]</scope>
    <source>
        <strain evidence="2 3">CPCC 100848</strain>
    </source>
</reference>
<dbReference type="RefSeq" id="WP_326505322.1">
    <property type="nucleotide sequence ID" value="NZ_JAWIIV010000003.1"/>
</dbReference>
<organism evidence="2 3">
    <name type="scientific">Noviherbaspirillum album</name>
    <dbReference type="NCBI Taxonomy" id="3080276"/>
    <lineage>
        <taxon>Bacteria</taxon>
        <taxon>Pseudomonadati</taxon>
        <taxon>Pseudomonadota</taxon>
        <taxon>Betaproteobacteria</taxon>
        <taxon>Burkholderiales</taxon>
        <taxon>Oxalobacteraceae</taxon>
        <taxon>Noviherbaspirillum</taxon>
    </lineage>
</organism>
<dbReference type="InterPro" id="IPR036866">
    <property type="entry name" value="RibonucZ/Hydroxyglut_hydro"/>
</dbReference>
<dbReference type="PRINTS" id="PR00388">
    <property type="entry name" value="PDIESTERASE2"/>
</dbReference>
<evidence type="ECO:0000313" key="2">
    <source>
        <dbReference type="EMBL" id="MEC4718590.1"/>
    </source>
</evidence>
<name>A0ABU6J502_9BURK</name>
<sequence>MKLQVLGCAGGIGGRERLTTSLLVDDTILLDAGTGLTSLDVEKLARIDHVFITHSHLDHVAGLALLVDAVQGRRSTPVTVHATERIVSSLQRHLFNWVLWPDFAMIPDKASPSMQWSVIEHGATVQINGCSLTSHAVNHTVGSAAYLVQNERSGFLFTGDMASTPALWEAMREETRLSKIIVDCSFSDADMELAARSMHFCPSSLIEDIHAVPDAVEFLIYHLKPGQEDLIMQQLETNGRGRAFRALKCGDVFEF</sequence>
<keyword evidence="2" id="KW-0378">Hydrolase</keyword>
<protein>
    <submittedName>
        <fullName evidence="2">3',5'-cyclic-nucleotide phosphodiesterase</fullName>
        <ecNumber evidence="2">3.1.4.17</ecNumber>
    </submittedName>
</protein>
<comment type="caution">
    <text evidence="2">The sequence shown here is derived from an EMBL/GenBank/DDBJ whole genome shotgun (WGS) entry which is preliminary data.</text>
</comment>
<dbReference type="InterPro" id="IPR000396">
    <property type="entry name" value="Pdiesterase2"/>
</dbReference>
<dbReference type="EC" id="3.1.4.17" evidence="2"/>
<dbReference type="CDD" id="cd07735">
    <property type="entry name" value="class_II_PDE_MBL-fold"/>
    <property type="match status" value="1"/>
</dbReference>
<feature type="domain" description="Metallo-beta-lactamase" evidence="1">
    <location>
        <begin position="18"/>
        <end position="204"/>
    </location>
</feature>
<dbReference type="GO" id="GO:0004114">
    <property type="term" value="F:3',5'-cyclic-nucleotide phosphodiesterase activity"/>
    <property type="evidence" value="ECO:0007669"/>
    <property type="project" value="UniProtKB-EC"/>
</dbReference>
<dbReference type="PANTHER" id="PTHR42663">
    <property type="entry name" value="HYDROLASE C777.06C-RELATED-RELATED"/>
    <property type="match status" value="1"/>
</dbReference>
<proteinExistence type="predicted"/>
<accession>A0ABU6J502</accession>
<dbReference type="SMART" id="SM00849">
    <property type="entry name" value="Lactamase_B"/>
    <property type="match status" value="1"/>
</dbReference>
<dbReference type="InterPro" id="IPR001279">
    <property type="entry name" value="Metallo-B-lactamas"/>
</dbReference>
<dbReference type="EMBL" id="JAWIIV010000003">
    <property type="protein sequence ID" value="MEC4718590.1"/>
    <property type="molecule type" value="Genomic_DNA"/>
</dbReference>